<accession>K2MTJ7</accession>
<evidence type="ECO:0000313" key="2">
    <source>
        <dbReference type="Proteomes" id="UP000007350"/>
    </source>
</evidence>
<dbReference type="OrthoDB" id="250219at2759"/>
<dbReference type="Proteomes" id="UP000007350">
    <property type="component" value="Unassembled WGS sequence"/>
</dbReference>
<gene>
    <name evidence="1" type="ORF">MOQ_007228</name>
</gene>
<name>K2MTJ7_TRYCR</name>
<organism evidence="1 2">
    <name type="scientific">Trypanosoma cruzi marinkellei</name>
    <dbReference type="NCBI Taxonomy" id="85056"/>
    <lineage>
        <taxon>Eukaryota</taxon>
        <taxon>Discoba</taxon>
        <taxon>Euglenozoa</taxon>
        <taxon>Kinetoplastea</taxon>
        <taxon>Metakinetoplastina</taxon>
        <taxon>Trypanosomatida</taxon>
        <taxon>Trypanosomatidae</taxon>
        <taxon>Trypanosoma</taxon>
        <taxon>Schizotrypanum</taxon>
    </lineage>
</organism>
<dbReference type="InterPro" id="IPR006518">
    <property type="entry name" value="Trypano_RHS"/>
</dbReference>
<evidence type="ECO:0000313" key="1">
    <source>
        <dbReference type="EMBL" id="EKF29004.1"/>
    </source>
</evidence>
<reference evidence="1 2" key="1">
    <citation type="journal article" date="2012" name="BMC Genomics">
        <title>Comparative genomic analysis of human infective Trypanosoma cruzi lineages with the bat-restricted subspecies T. cruzi marinkellei.</title>
        <authorList>
            <person name="Franzen O."/>
            <person name="Talavera-Lopez C."/>
            <person name="Ochaya S."/>
            <person name="Butler C.E."/>
            <person name="Messenger L.A."/>
            <person name="Lewis M.D."/>
            <person name="Llewellyn M.S."/>
            <person name="Marinkelle C.J."/>
            <person name="Tyler K.M."/>
            <person name="Miles M.A."/>
            <person name="Andersson B."/>
        </authorList>
    </citation>
    <scope>NUCLEOTIDE SEQUENCE [LARGE SCALE GENOMIC DNA]</scope>
    <source>
        <strain evidence="1 2">B7</strain>
    </source>
</reference>
<dbReference type="EMBL" id="AHKC01014251">
    <property type="protein sequence ID" value="EKF29004.1"/>
    <property type="molecule type" value="Genomic_DNA"/>
</dbReference>
<dbReference type="AlphaFoldDB" id="K2MTJ7"/>
<protein>
    <submittedName>
        <fullName evidence="1">Retrotransposon hot spot (RHS) protein, putative</fullName>
    </submittedName>
</protein>
<keyword evidence="2" id="KW-1185">Reference proteome</keyword>
<proteinExistence type="predicted"/>
<comment type="caution">
    <text evidence="1">The sequence shown here is derived from an EMBL/GenBank/DDBJ whole genome shotgun (WGS) entry which is preliminary data.</text>
</comment>
<sequence>MRQSDFVFLVLSFWDYVPPYIIERYAVSAFLNGDFLRAIRLKMKELRLPGRSGPHRCALKGHSDQSIARKEVLPPPESLSNPVAIEYWVLYEPKVKNFPLVDGFFFVESNPMTLVGLRMTAASEHHTTTSTVRQFTEHLAAYFTDWEELSQDMLWEIIYVLHADSMPITGWQRCDVVNFNNVSRAENREIAAFWKEKVRQYQVSISYRDFSREEAFRGEE</sequence>
<dbReference type="NCBIfam" id="TIGR01631">
    <property type="entry name" value="Trypano_RHS"/>
    <property type="match status" value="1"/>
</dbReference>